<organism evidence="2 3">
    <name type="scientific">Yoonia vestfoldensis</name>
    <dbReference type="NCBI Taxonomy" id="245188"/>
    <lineage>
        <taxon>Bacteria</taxon>
        <taxon>Pseudomonadati</taxon>
        <taxon>Pseudomonadota</taxon>
        <taxon>Alphaproteobacteria</taxon>
        <taxon>Rhodobacterales</taxon>
        <taxon>Paracoccaceae</taxon>
        <taxon>Yoonia</taxon>
    </lineage>
</organism>
<dbReference type="PROSITE" id="PS00571">
    <property type="entry name" value="AMIDASES"/>
    <property type="match status" value="1"/>
</dbReference>
<dbReference type="EC" id="6.3.5.7" evidence="2"/>
<evidence type="ECO:0000313" key="2">
    <source>
        <dbReference type="EMBL" id="ARU01745.1"/>
    </source>
</evidence>
<dbReference type="SUPFAM" id="SSF75304">
    <property type="entry name" value="Amidase signature (AS) enzymes"/>
    <property type="match status" value="1"/>
</dbReference>
<dbReference type="Gene3D" id="3.90.1300.10">
    <property type="entry name" value="Amidase signature (AS) domain"/>
    <property type="match status" value="1"/>
</dbReference>
<gene>
    <name evidence="2" type="primary">gatA</name>
    <name evidence="2" type="ORF">LOKVESSMR4R_02441</name>
</gene>
<dbReference type="RefSeq" id="WP_087208753.1">
    <property type="nucleotide sequence ID" value="NZ_CP021431.1"/>
</dbReference>
<proteinExistence type="predicted"/>
<dbReference type="InterPro" id="IPR000120">
    <property type="entry name" value="Amidase"/>
</dbReference>
<dbReference type="AlphaFoldDB" id="A0A1Y0EDR0"/>
<feature type="domain" description="Amidase" evidence="1">
    <location>
        <begin position="25"/>
        <end position="411"/>
    </location>
</feature>
<dbReference type="GO" id="GO:0016740">
    <property type="term" value="F:transferase activity"/>
    <property type="evidence" value="ECO:0007669"/>
    <property type="project" value="UniProtKB-KW"/>
</dbReference>
<dbReference type="PANTHER" id="PTHR11895">
    <property type="entry name" value="TRANSAMIDASE"/>
    <property type="match status" value="1"/>
</dbReference>
<keyword evidence="3" id="KW-1185">Reference proteome</keyword>
<keyword evidence="2" id="KW-0436">Ligase</keyword>
<dbReference type="KEGG" id="lvs:LOKVESSMR4R_02441"/>
<accession>A0A1Y0EDR0</accession>
<name>A0A1Y0EDR0_9RHOB</name>
<dbReference type="PANTHER" id="PTHR11895:SF176">
    <property type="entry name" value="AMIDASE AMID-RELATED"/>
    <property type="match status" value="1"/>
</dbReference>
<dbReference type="OrthoDB" id="9777859at2"/>
<sequence>MTLPPLTTIAALRQALDQRRVSAHELTQDAIAKARLGCAFATIRALPGRDGPLAGIPLAHKDMFDRPGEAVGMGAHASAATIGTGTATVLDRLDTAGQVDIGRLRMSEFAMGPSGHNAHHGMPDNPVVAGAITGGSSSGSGVAVAAGIVPAALGSDTGGSIRIPAACNGVVGFKPTQGLVPVDGAMPLSWTQDCIGPLAASVGCALQILEIISGRHFPTVTGFLRIGLLSGPMQASASAAMQAAMADVAQELARNHHRLTYLPLAFFDDLTEPANVIAISEAATIHADRLRLHSGTYGPQVRARLIQAAAIPAQSYLRARQIRRAAQRQMAEVFTTVDVILMPTLADVPPQAGTVDIGNDPQLDRVIAGLTRFTRPASLLGLPAISLPVAMVQDRPLSLQVIGPPHQEARIATIAAQIETIMALRPTHPFAA</sequence>
<dbReference type="InterPro" id="IPR020556">
    <property type="entry name" value="Amidase_CS"/>
</dbReference>
<reference evidence="2 3" key="1">
    <citation type="submission" date="2017-05" db="EMBL/GenBank/DDBJ databases">
        <title>Genome Sequence of Loktanella vestfoldensis Strain SMR4r Isolated from a Culture of the Diatom Skeletonema marinoi.</title>
        <authorList>
            <person name="Topel M."/>
            <person name="Pinder M.I.M."/>
            <person name="Johansson O.N."/>
            <person name="Kourtchenko O."/>
            <person name="Godhe A."/>
            <person name="Clarke A.K."/>
        </authorList>
    </citation>
    <scope>NUCLEOTIDE SEQUENCE [LARGE SCALE GENOMIC DNA]</scope>
    <source>
        <strain evidence="2 3">SMR4r</strain>
    </source>
</reference>
<dbReference type="GO" id="GO:0050567">
    <property type="term" value="F:glutaminyl-tRNA synthase (glutamine-hydrolyzing) activity"/>
    <property type="evidence" value="ECO:0007669"/>
    <property type="project" value="UniProtKB-EC"/>
</dbReference>
<evidence type="ECO:0000313" key="3">
    <source>
        <dbReference type="Proteomes" id="UP000195273"/>
    </source>
</evidence>
<protein>
    <submittedName>
        <fullName evidence="2">Glutamyl-tRNA(Gln) amidotransferase subunit A</fullName>
        <ecNumber evidence="2">6.3.5.7</ecNumber>
    </submittedName>
</protein>
<keyword evidence="2" id="KW-0808">Transferase</keyword>
<dbReference type="Pfam" id="PF01425">
    <property type="entry name" value="Amidase"/>
    <property type="match status" value="1"/>
</dbReference>
<dbReference type="InterPro" id="IPR036928">
    <property type="entry name" value="AS_sf"/>
</dbReference>
<dbReference type="InterPro" id="IPR023631">
    <property type="entry name" value="Amidase_dom"/>
</dbReference>
<evidence type="ECO:0000259" key="1">
    <source>
        <dbReference type="Pfam" id="PF01425"/>
    </source>
</evidence>
<dbReference type="Proteomes" id="UP000195273">
    <property type="component" value="Chromosome"/>
</dbReference>
<dbReference type="EMBL" id="CP021431">
    <property type="protein sequence ID" value="ARU01745.1"/>
    <property type="molecule type" value="Genomic_DNA"/>
</dbReference>